<dbReference type="OrthoDB" id="5857639at2759"/>
<dbReference type="Gene3D" id="3.30.70.270">
    <property type="match status" value="1"/>
</dbReference>
<sequence>MAFVDYGKALNSVKTNAILNAMSRYDINSYVDLLEEMNSGCTTEIKLFDELCQVKICKGVRQGDTISPRLFALTLEALFNDLDWAEGMEIDGEHLTYLLFADDCVISAHDALELQEKLVQLQMKSSEIGLEVNLSKTKWIHNQFSPIATAAN</sequence>
<dbReference type="PROSITE" id="PS50878">
    <property type="entry name" value="RT_POL"/>
    <property type="match status" value="1"/>
</dbReference>
<evidence type="ECO:0000313" key="3">
    <source>
        <dbReference type="WBParaSite" id="HCON_00114870-00001"/>
    </source>
</evidence>
<dbReference type="PANTHER" id="PTHR47027:SF29">
    <property type="entry name" value="C2H2-TYPE DOMAIN-CONTAINING PROTEIN"/>
    <property type="match status" value="1"/>
</dbReference>
<accession>A0A7I4YL36</accession>
<proteinExistence type="predicted"/>
<dbReference type="WBParaSite" id="HCON_00114870-00001">
    <property type="protein sequence ID" value="HCON_00114870-00001"/>
    <property type="gene ID" value="HCON_00114870"/>
</dbReference>
<keyword evidence="2" id="KW-1185">Reference proteome</keyword>
<dbReference type="Pfam" id="PF00078">
    <property type="entry name" value="RVT_1"/>
    <property type="match status" value="1"/>
</dbReference>
<dbReference type="InterPro" id="IPR043128">
    <property type="entry name" value="Rev_trsase/Diguanyl_cyclase"/>
</dbReference>
<feature type="domain" description="Reverse transcriptase" evidence="1">
    <location>
        <begin position="1"/>
        <end position="152"/>
    </location>
</feature>
<dbReference type="PANTHER" id="PTHR47027">
    <property type="entry name" value="REVERSE TRANSCRIPTASE DOMAIN-CONTAINING PROTEIN"/>
    <property type="match status" value="1"/>
</dbReference>
<reference evidence="3" key="1">
    <citation type="submission" date="2020-12" db="UniProtKB">
        <authorList>
            <consortium name="WormBaseParasite"/>
        </authorList>
    </citation>
    <scope>IDENTIFICATION</scope>
    <source>
        <strain evidence="3">MHco3</strain>
    </source>
</reference>
<evidence type="ECO:0000313" key="2">
    <source>
        <dbReference type="Proteomes" id="UP000025227"/>
    </source>
</evidence>
<organism evidence="2 3">
    <name type="scientific">Haemonchus contortus</name>
    <name type="common">Barber pole worm</name>
    <dbReference type="NCBI Taxonomy" id="6289"/>
    <lineage>
        <taxon>Eukaryota</taxon>
        <taxon>Metazoa</taxon>
        <taxon>Ecdysozoa</taxon>
        <taxon>Nematoda</taxon>
        <taxon>Chromadorea</taxon>
        <taxon>Rhabditida</taxon>
        <taxon>Rhabditina</taxon>
        <taxon>Rhabditomorpha</taxon>
        <taxon>Strongyloidea</taxon>
        <taxon>Trichostrongylidae</taxon>
        <taxon>Haemonchus</taxon>
    </lineage>
</organism>
<dbReference type="Proteomes" id="UP000025227">
    <property type="component" value="Unplaced"/>
</dbReference>
<dbReference type="SUPFAM" id="SSF56672">
    <property type="entry name" value="DNA/RNA polymerases"/>
    <property type="match status" value="1"/>
</dbReference>
<dbReference type="InterPro" id="IPR000477">
    <property type="entry name" value="RT_dom"/>
</dbReference>
<name>A0A7I4YL36_HAECO</name>
<evidence type="ECO:0000259" key="1">
    <source>
        <dbReference type="PROSITE" id="PS50878"/>
    </source>
</evidence>
<dbReference type="InterPro" id="IPR043502">
    <property type="entry name" value="DNA/RNA_pol_sf"/>
</dbReference>
<dbReference type="AlphaFoldDB" id="A0A7I4YL36"/>
<protein>
    <submittedName>
        <fullName evidence="3">Reverse transcriptase domain-containing protein</fullName>
    </submittedName>
</protein>
<dbReference type="OMA" id="KEWRITQ"/>